<dbReference type="AlphaFoldDB" id="B8FQ80"/>
<dbReference type="Pfam" id="PF05137">
    <property type="entry name" value="PilN"/>
    <property type="match status" value="1"/>
</dbReference>
<reference evidence="1 2" key="1">
    <citation type="journal article" date="2012" name="BMC Microbiol.">
        <title>Genome sequence of Desulfitobacterium hafniense DCB-2, a Gram-positive anaerobe capable of dehalogenation and metal reduction.</title>
        <authorList>
            <person name="Kim S.H."/>
            <person name="Harzman C."/>
            <person name="Davis J.K."/>
            <person name="Hutcheson R."/>
            <person name="Broderick J.B."/>
            <person name="Marsh T.L."/>
            <person name="Tiedje J.M."/>
        </authorList>
    </citation>
    <scope>NUCLEOTIDE SEQUENCE [LARGE SCALE GENOMIC DNA]</scope>
    <source>
        <strain evidence="2">DSM 10664 / DCB-2</strain>
    </source>
</reference>
<sequence length="489" mass="56578">MPTEQGRVCVELTDHELRWLWYIQKGKDKGSLAPAQFEITPLPKGLIKQGKVLHLDTFLSILKGYLEQYKIDFQLPRNPKIDIGLPLQNQFIREYHLPWVKKRNRTGLLRYLAEEEIPIPEEELVYDYFLEEEKGPSRRLRVILSGIRNSVLSPVIFCFRKAGFEINKVCFSQLAWGRVLGFGPEGNTLFLREDEGQIQYIFYKGGIPEIIRSFPATLQYFGEEEWKHEIHRMLLYLSSPHDQAELMRILWSQDRVAEKTGKRIGEYIKGVRGKVPVLQGVDEAFYAFWGSQPLNALAAYAPEKYLAVLGLALEDEKLGQNNFWRTENLKKKKQRITWGIAGLILLVNIYGLRMLVSTQQTLDTLRVEAQRLSEITANQTWEREKETALKQTWDRIIGNPTAVGQEIRELTAYAPEGIYLERIEIKGRTLLIQGLATESLEVQRMFQQLKALGWRKVQLAKYQTAGDSLEDSFREGMPIQFVLKAEEDD</sequence>
<dbReference type="InterPro" id="IPR007813">
    <property type="entry name" value="PilN"/>
</dbReference>
<dbReference type="KEGG" id="dhd:Dhaf_3523"/>
<protein>
    <submittedName>
        <fullName evidence="1">Fimbrial assembly family protein</fullName>
    </submittedName>
</protein>
<dbReference type="InterPro" id="IPR043129">
    <property type="entry name" value="ATPase_NBD"/>
</dbReference>
<evidence type="ECO:0000313" key="2">
    <source>
        <dbReference type="Proteomes" id="UP000007726"/>
    </source>
</evidence>
<proteinExistence type="predicted"/>
<dbReference type="Proteomes" id="UP000007726">
    <property type="component" value="Chromosome"/>
</dbReference>
<evidence type="ECO:0000313" key="1">
    <source>
        <dbReference type="EMBL" id="ACL21541.1"/>
    </source>
</evidence>
<accession>B8FQ80</accession>
<name>B8FQ80_DESHD</name>
<dbReference type="EMBL" id="CP001336">
    <property type="protein sequence ID" value="ACL21541.1"/>
    <property type="molecule type" value="Genomic_DNA"/>
</dbReference>
<dbReference type="SUPFAM" id="SSF53067">
    <property type="entry name" value="Actin-like ATPase domain"/>
    <property type="match status" value="1"/>
</dbReference>
<dbReference type="HOGENOM" id="CLU_583588_0_0_9"/>
<gene>
    <name evidence="1" type="ordered locus">Dhaf_3523</name>
</gene>
<organism evidence="1 2">
    <name type="scientific">Desulfitobacterium hafniense (strain DSM 10664 / DCB-2)</name>
    <dbReference type="NCBI Taxonomy" id="272564"/>
    <lineage>
        <taxon>Bacteria</taxon>
        <taxon>Bacillati</taxon>
        <taxon>Bacillota</taxon>
        <taxon>Clostridia</taxon>
        <taxon>Eubacteriales</taxon>
        <taxon>Desulfitobacteriaceae</taxon>
        <taxon>Desulfitobacterium</taxon>
    </lineage>
</organism>